<protein>
    <submittedName>
        <fullName evidence="8">Putative flippase GtrA (Transmembrane translocase of bactoprenol-linked glucose)</fullName>
    </submittedName>
</protein>
<dbReference type="AlphaFoldDB" id="A0A1H0QG34"/>
<dbReference type="PANTHER" id="PTHR38459:SF1">
    <property type="entry name" value="PROPHAGE BACTOPRENOL-LINKED GLUCOSE TRANSLOCASE HOMOLOG"/>
    <property type="match status" value="1"/>
</dbReference>
<keyword evidence="4 6" id="KW-1133">Transmembrane helix</keyword>
<keyword evidence="3 6" id="KW-0812">Transmembrane</keyword>
<dbReference type="Pfam" id="PF04138">
    <property type="entry name" value="GtrA_DPMS_TM"/>
    <property type="match status" value="1"/>
</dbReference>
<dbReference type="GO" id="GO:0000271">
    <property type="term" value="P:polysaccharide biosynthetic process"/>
    <property type="evidence" value="ECO:0007669"/>
    <property type="project" value="InterPro"/>
</dbReference>
<feature type="transmembrane region" description="Helical" evidence="6">
    <location>
        <begin position="21"/>
        <end position="42"/>
    </location>
</feature>
<keyword evidence="5 6" id="KW-0472">Membrane</keyword>
<organism evidence="8 9">
    <name type="scientific">Paracidovorax cattleyae</name>
    <dbReference type="NCBI Taxonomy" id="80868"/>
    <lineage>
        <taxon>Bacteria</taxon>
        <taxon>Pseudomonadati</taxon>
        <taxon>Pseudomonadota</taxon>
        <taxon>Betaproteobacteria</taxon>
        <taxon>Burkholderiales</taxon>
        <taxon>Comamonadaceae</taxon>
        <taxon>Paracidovorax</taxon>
    </lineage>
</organism>
<feature type="transmembrane region" description="Helical" evidence="6">
    <location>
        <begin position="48"/>
        <end position="69"/>
    </location>
</feature>
<evidence type="ECO:0000313" key="8">
    <source>
        <dbReference type="EMBL" id="SDP16341.1"/>
    </source>
</evidence>
<evidence type="ECO:0000313" key="9">
    <source>
        <dbReference type="Proteomes" id="UP000199317"/>
    </source>
</evidence>
<evidence type="ECO:0000256" key="2">
    <source>
        <dbReference type="ARBA" id="ARBA00009399"/>
    </source>
</evidence>
<dbReference type="Proteomes" id="UP000199317">
    <property type="component" value="Unassembled WGS sequence"/>
</dbReference>
<gene>
    <name evidence="8" type="ORF">SAMN04489708_10895</name>
</gene>
<dbReference type="PANTHER" id="PTHR38459">
    <property type="entry name" value="PROPHAGE BACTOPRENOL-LINKED GLUCOSE TRANSLOCASE HOMOLOG"/>
    <property type="match status" value="1"/>
</dbReference>
<sequence>MNQPRHTVLSVLRRLPQELQFVLVGGAAATTHLAVAVSLVALAGMAPLAANVLAFLVAFSVSYNGHALLTFSSARAKGPAVVARYFAVASLSFAANELLYFVALHALDWHYAWSLVGVLLLVATGTFLMSKFWAFKTYPGPRP</sequence>
<accession>A0A1H0QG34</accession>
<comment type="subcellular location">
    <subcellularLocation>
        <location evidence="1">Membrane</location>
        <topology evidence="1">Multi-pass membrane protein</topology>
    </subcellularLocation>
</comment>
<dbReference type="OrthoDB" id="8562382at2"/>
<dbReference type="InterPro" id="IPR051401">
    <property type="entry name" value="GtrA_CellWall_Glycosyl"/>
</dbReference>
<feature type="domain" description="GtrA/DPMS transmembrane" evidence="7">
    <location>
        <begin position="20"/>
        <end position="135"/>
    </location>
</feature>
<feature type="transmembrane region" description="Helical" evidence="6">
    <location>
        <begin position="109"/>
        <end position="129"/>
    </location>
</feature>
<evidence type="ECO:0000256" key="3">
    <source>
        <dbReference type="ARBA" id="ARBA00022692"/>
    </source>
</evidence>
<comment type="similarity">
    <text evidence="2">Belongs to the GtrA family.</text>
</comment>
<dbReference type="RefSeq" id="WP_092833807.1">
    <property type="nucleotide sequence ID" value="NZ_CP028290.1"/>
</dbReference>
<evidence type="ECO:0000256" key="1">
    <source>
        <dbReference type="ARBA" id="ARBA00004141"/>
    </source>
</evidence>
<evidence type="ECO:0000259" key="7">
    <source>
        <dbReference type="Pfam" id="PF04138"/>
    </source>
</evidence>
<dbReference type="InterPro" id="IPR007267">
    <property type="entry name" value="GtrA_DPMS_TM"/>
</dbReference>
<evidence type="ECO:0000256" key="4">
    <source>
        <dbReference type="ARBA" id="ARBA00022989"/>
    </source>
</evidence>
<proteinExistence type="inferred from homology"/>
<keyword evidence="9" id="KW-1185">Reference proteome</keyword>
<evidence type="ECO:0000256" key="6">
    <source>
        <dbReference type="SAM" id="Phobius"/>
    </source>
</evidence>
<feature type="transmembrane region" description="Helical" evidence="6">
    <location>
        <begin position="81"/>
        <end position="103"/>
    </location>
</feature>
<dbReference type="GO" id="GO:0005886">
    <property type="term" value="C:plasma membrane"/>
    <property type="evidence" value="ECO:0007669"/>
    <property type="project" value="TreeGrafter"/>
</dbReference>
<reference evidence="9" key="1">
    <citation type="submission" date="2016-10" db="EMBL/GenBank/DDBJ databases">
        <authorList>
            <person name="Varghese N."/>
            <person name="Submissions S."/>
        </authorList>
    </citation>
    <scope>NUCLEOTIDE SEQUENCE [LARGE SCALE GENOMIC DNA]</scope>
    <source>
        <strain evidence="9">DSM 17101</strain>
    </source>
</reference>
<evidence type="ECO:0000256" key="5">
    <source>
        <dbReference type="ARBA" id="ARBA00023136"/>
    </source>
</evidence>
<name>A0A1H0QG34_9BURK</name>
<dbReference type="EMBL" id="FNJL01000008">
    <property type="protein sequence ID" value="SDP16341.1"/>
    <property type="molecule type" value="Genomic_DNA"/>
</dbReference>